<keyword evidence="13" id="KW-1185">Reference proteome</keyword>
<evidence type="ECO:0000256" key="5">
    <source>
        <dbReference type="ARBA" id="ARBA00022801"/>
    </source>
</evidence>
<dbReference type="SUPFAM" id="SSF54001">
    <property type="entry name" value="Cysteine proteinases"/>
    <property type="match status" value="1"/>
</dbReference>
<feature type="active site" evidence="8 9">
    <location>
        <position position="284"/>
    </location>
</feature>
<dbReference type="InterPro" id="IPR022684">
    <property type="entry name" value="Calpain_cysteine_protease"/>
</dbReference>
<dbReference type="FunFam" id="2.60.120.380:FF:000001">
    <property type="entry name" value="Calpain-1 catalytic subunit"/>
    <property type="match status" value="1"/>
</dbReference>
<evidence type="ECO:0000259" key="11">
    <source>
        <dbReference type="PROSITE" id="PS50203"/>
    </source>
</evidence>
<evidence type="ECO:0000256" key="10">
    <source>
        <dbReference type="SAM" id="Phobius"/>
    </source>
</evidence>
<keyword evidence="10" id="KW-1133">Transmembrane helix</keyword>
<evidence type="ECO:0000313" key="13">
    <source>
        <dbReference type="Proteomes" id="UP000694620"/>
    </source>
</evidence>
<feature type="active site" evidence="8 9">
    <location>
        <position position="105"/>
    </location>
</feature>
<dbReference type="InterPro" id="IPR022682">
    <property type="entry name" value="Calpain_domain_III"/>
</dbReference>
<keyword evidence="5 9" id="KW-0378">Hydrolase</keyword>
<evidence type="ECO:0000256" key="6">
    <source>
        <dbReference type="ARBA" id="ARBA00022807"/>
    </source>
</evidence>
<evidence type="ECO:0000256" key="2">
    <source>
        <dbReference type="ARBA" id="ARBA00022670"/>
    </source>
</evidence>
<keyword evidence="2 9" id="KW-0645">Protease</keyword>
<keyword evidence="6 9" id="KW-0788">Thiol protease</keyword>
<keyword evidence="7" id="KW-0106">Calcium</keyword>
<comment type="similarity">
    <text evidence="1">Belongs to the peptidase C2 family.</text>
</comment>
<dbReference type="GO" id="GO:0006508">
    <property type="term" value="P:proteolysis"/>
    <property type="evidence" value="ECO:0007669"/>
    <property type="project" value="UniProtKB-KW"/>
</dbReference>
<dbReference type="InterPro" id="IPR022683">
    <property type="entry name" value="Calpain_III"/>
</dbReference>
<dbReference type="PANTHER" id="PTHR10183:SF409">
    <property type="entry name" value="CALPAIN-8"/>
    <property type="match status" value="1"/>
</dbReference>
<dbReference type="CDD" id="cd00214">
    <property type="entry name" value="Calpain_III"/>
    <property type="match status" value="1"/>
</dbReference>
<dbReference type="InterPro" id="IPR033883">
    <property type="entry name" value="C2_III"/>
</dbReference>
<accession>A0A8C4TE09</accession>
<dbReference type="GO" id="GO:0046872">
    <property type="term" value="F:metal ion binding"/>
    <property type="evidence" value="ECO:0007669"/>
    <property type="project" value="UniProtKB-KW"/>
</dbReference>
<evidence type="ECO:0000256" key="3">
    <source>
        <dbReference type="ARBA" id="ARBA00022723"/>
    </source>
</evidence>
<reference evidence="12" key="3">
    <citation type="submission" date="2025-09" db="UniProtKB">
        <authorList>
            <consortium name="Ensembl"/>
        </authorList>
    </citation>
    <scope>IDENTIFICATION</scope>
</reference>
<dbReference type="Gene3D" id="2.60.120.380">
    <property type="match status" value="1"/>
</dbReference>
<dbReference type="Pfam" id="PF00648">
    <property type="entry name" value="Peptidase_C2"/>
    <property type="match status" value="1"/>
</dbReference>
<protein>
    <submittedName>
        <fullName evidence="12">Calpain 8</fullName>
    </submittedName>
</protein>
<keyword evidence="10" id="KW-0472">Membrane</keyword>
<dbReference type="SUPFAM" id="SSF49758">
    <property type="entry name" value="Calpain large subunit, middle domain (domain III)"/>
    <property type="match status" value="1"/>
</dbReference>
<dbReference type="GO" id="GO:0005737">
    <property type="term" value="C:cytoplasm"/>
    <property type="evidence" value="ECO:0007669"/>
    <property type="project" value="TreeGrafter"/>
</dbReference>
<dbReference type="GO" id="GO:0004198">
    <property type="term" value="F:calcium-dependent cysteine-type endopeptidase activity"/>
    <property type="evidence" value="ECO:0007669"/>
    <property type="project" value="InterPro"/>
</dbReference>
<dbReference type="PANTHER" id="PTHR10183">
    <property type="entry name" value="CALPAIN"/>
    <property type="match status" value="1"/>
</dbReference>
<dbReference type="InterPro" id="IPR038765">
    <property type="entry name" value="Papain-like_cys_pep_sf"/>
</dbReference>
<keyword evidence="10" id="KW-0812">Transmembrane</keyword>
<evidence type="ECO:0000256" key="1">
    <source>
        <dbReference type="ARBA" id="ARBA00007623"/>
    </source>
</evidence>
<feature type="transmembrane region" description="Helical" evidence="10">
    <location>
        <begin position="549"/>
        <end position="580"/>
    </location>
</feature>
<evidence type="ECO:0000256" key="9">
    <source>
        <dbReference type="PROSITE-ProRule" id="PRU00239"/>
    </source>
</evidence>
<reference evidence="12" key="2">
    <citation type="submission" date="2025-08" db="UniProtKB">
        <authorList>
            <consortium name="Ensembl"/>
        </authorList>
    </citation>
    <scope>IDENTIFICATION</scope>
</reference>
<keyword evidence="3" id="KW-0479">Metal-binding</keyword>
<dbReference type="Gene3D" id="3.90.70.10">
    <property type="entry name" value="Cysteine proteinases"/>
    <property type="match status" value="1"/>
</dbReference>
<dbReference type="Proteomes" id="UP000694620">
    <property type="component" value="Chromosome 15"/>
</dbReference>
<dbReference type="Ensembl" id="ENSECRT00000029762.1">
    <property type="protein sequence ID" value="ENSECRP00000029146.1"/>
    <property type="gene ID" value="ENSECRG00000019355.1"/>
</dbReference>
<dbReference type="GeneTree" id="ENSGT00940000154784"/>
<name>A0A8C4TE09_ERPCA</name>
<dbReference type="PROSITE" id="PS50203">
    <property type="entry name" value="CALPAIN_CAT"/>
    <property type="match status" value="1"/>
</dbReference>
<dbReference type="SMART" id="SM00230">
    <property type="entry name" value="CysPc"/>
    <property type="match status" value="1"/>
</dbReference>
<dbReference type="SMART" id="SM00720">
    <property type="entry name" value="calpain_III"/>
    <property type="match status" value="1"/>
</dbReference>
<dbReference type="Pfam" id="PF01067">
    <property type="entry name" value="Calpain_III"/>
    <property type="match status" value="1"/>
</dbReference>
<dbReference type="FunFam" id="3.90.70.10:FF:000001">
    <property type="entry name" value="Calpain-1 catalytic subunit"/>
    <property type="match status" value="1"/>
</dbReference>
<dbReference type="AlphaFoldDB" id="A0A8C4TE09"/>
<dbReference type="InterPro" id="IPR036213">
    <property type="entry name" value="Calpain_III_sf"/>
</dbReference>
<evidence type="ECO:0000256" key="7">
    <source>
        <dbReference type="ARBA" id="ARBA00022837"/>
    </source>
</evidence>
<keyword evidence="4" id="KW-0677">Repeat</keyword>
<evidence type="ECO:0000256" key="8">
    <source>
        <dbReference type="PIRSR" id="PIRSR622684-1"/>
    </source>
</evidence>
<dbReference type="PRINTS" id="PR00704">
    <property type="entry name" value="CALPAIN"/>
</dbReference>
<evidence type="ECO:0000256" key="4">
    <source>
        <dbReference type="ARBA" id="ARBA00022737"/>
    </source>
</evidence>
<organism evidence="12 13">
    <name type="scientific">Erpetoichthys calabaricus</name>
    <name type="common">Rope fish</name>
    <name type="synonym">Calamoichthys calabaricus</name>
    <dbReference type="NCBI Taxonomy" id="27687"/>
    <lineage>
        <taxon>Eukaryota</taxon>
        <taxon>Metazoa</taxon>
        <taxon>Chordata</taxon>
        <taxon>Craniata</taxon>
        <taxon>Vertebrata</taxon>
        <taxon>Euteleostomi</taxon>
        <taxon>Actinopterygii</taxon>
        <taxon>Polypteriformes</taxon>
        <taxon>Polypteridae</taxon>
        <taxon>Erpetoichthys</taxon>
    </lineage>
</organism>
<feature type="transmembrane region" description="Helical" evidence="10">
    <location>
        <begin position="592"/>
        <end position="611"/>
    </location>
</feature>
<dbReference type="InterPro" id="IPR001300">
    <property type="entry name" value="Peptidase_C2_calpain_cat"/>
</dbReference>
<evidence type="ECO:0000313" key="12">
    <source>
        <dbReference type="Ensembl" id="ENSECRP00000029146.1"/>
    </source>
</evidence>
<dbReference type="CDD" id="cd00044">
    <property type="entry name" value="CysPc"/>
    <property type="match status" value="1"/>
</dbReference>
<sequence>MSGVATLLAREKDLAVGIGTFDQPAKYLNQDYNLLKKKCLQAGKLFIDNTFPGVPSALGFNELGPGSPRSKGVVWKRPGEICANPQFTIGGMSSTDACQGALPDCWLLAAIAALTTNKNAILHVIPDGQSFQVNYAGIFHFQFWQFGQWVDVVIDDQLPTVNGQLLFDHSPGQNEFWSVLLEKAYAKLNGCYECLAGGSLTEAFEDFTGGISENYNLNKAPENLFQIICKALNAGSLLGSYLDFSGPDDKEERTPQNLIKRHGYSILDAKEVSHLREQLLRIRNPWGQVEWNGAWSDNAPEWNDVSPDVQSRLDYKAEDGEFWMSFSDYMKNYVRLEICNLSPDTQGSGTVHQWTTSQFEGVWRIGSTAGGCIDHKATFRMNPQFYFKLLEEDDDRNVRGCSFVVGLMQKNARRNRIIDQDLNIIGFAIFQVPDKYKGLTNIRLGNDVLLKQDPIAISSTFIDDREECDRFTLPPGDYVIIPSTQEPHKNGNFILRFFFEKKAVSSDHNCSTPSITDSDSTNIAVFLCFCIPQLDEQTKTLVYLLSKQVVHVLGIVSIFELSLCPSLLILQFALVFWLLGLSHYSGFDPFCLSLRVATCLHLLGICVLLTIDR</sequence>
<feature type="active site" evidence="8 9">
    <location>
        <position position="262"/>
    </location>
</feature>
<reference evidence="12" key="1">
    <citation type="submission" date="2021-06" db="EMBL/GenBank/DDBJ databases">
        <authorList>
            <consortium name="Wellcome Sanger Institute Data Sharing"/>
        </authorList>
    </citation>
    <scope>NUCLEOTIDE SEQUENCE [LARGE SCALE GENOMIC DNA]</scope>
</reference>
<proteinExistence type="inferred from homology"/>
<feature type="domain" description="Calpain catalytic" evidence="11">
    <location>
        <begin position="45"/>
        <end position="342"/>
    </location>
</feature>